<name>A0A6J6JSX5_9ZZZZ</name>
<reference evidence="1" key="1">
    <citation type="submission" date="2020-05" db="EMBL/GenBank/DDBJ databases">
        <authorList>
            <person name="Chiriac C."/>
            <person name="Salcher M."/>
            <person name="Ghai R."/>
            <person name="Kavagutti S V."/>
        </authorList>
    </citation>
    <scope>NUCLEOTIDE SEQUENCE</scope>
</reference>
<dbReference type="EMBL" id="CAEZVZ010000026">
    <property type="protein sequence ID" value="CAB4639528.1"/>
    <property type="molecule type" value="Genomic_DNA"/>
</dbReference>
<sequence>MAKVIEVDGELVLQLSLREKIFAFHGNPRAKASDLISTTEMENPWRKEVLRGMRAPGTAIPYIVLLGTMRFKGGKDFTAIYKRGAVRIYEFQAGEFKRWIVSL</sequence>
<proteinExistence type="predicted"/>
<accession>A0A6J6JSX5</accession>
<organism evidence="1">
    <name type="scientific">freshwater metagenome</name>
    <dbReference type="NCBI Taxonomy" id="449393"/>
    <lineage>
        <taxon>unclassified sequences</taxon>
        <taxon>metagenomes</taxon>
        <taxon>ecological metagenomes</taxon>
    </lineage>
</organism>
<protein>
    <submittedName>
        <fullName evidence="1">Unannotated protein</fullName>
    </submittedName>
</protein>
<evidence type="ECO:0000313" key="1">
    <source>
        <dbReference type="EMBL" id="CAB4639528.1"/>
    </source>
</evidence>
<dbReference type="AlphaFoldDB" id="A0A6J6JSX5"/>
<gene>
    <name evidence="1" type="ORF">UFOPK2162_00305</name>
</gene>